<evidence type="ECO:0000256" key="3">
    <source>
        <dbReference type="SAM" id="SignalP"/>
    </source>
</evidence>
<dbReference type="EMBL" id="OMOD01000165">
    <property type="protein sequence ID" value="SPF46920.1"/>
    <property type="molecule type" value="Genomic_DNA"/>
</dbReference>
<keyword evidence="2" id="KW-0119">Carbohydrate metabolism</keyword>
<dbReference type="OrthoDB" id="9790815at2"/>
<reference evidence="5" key="1">
    <citation type="submission" date="2018-02" db="EMBL/GenBank/DDBJ databases">
        <authorList>
            <person name="Hausmann B."/>
        </authorList>
    </citation>
    <scope>NUCLEOTIDE SEQUENCE [LARGE SCALE GENOMIC DNA]</scope>
    <source>
        <strain evidence="5">Peat soil MAG SbA1</strain>
    </source>
</reference>
<gene>
    <name evidence="4" type="primary">pgl</name>
    <name evidence="4" type="ORF">SBA1_690017</name>
</gene>
<evidence type="ECO:0000256" key="1">
    <source>
        <dbReference type="ARBA" id="ARBA00005564"/>
    </source>
</evidence>
<sequence>MKIHWNPLCTLTLLSTLSWITVLVSNAAPAPKGKYLFYVGTYTEAGSKSKGIYAYSYDADTAQITPLGLAAETTNPSWVTLHPNGRFLYAVNEVQNYKGPNSGGVSAFSIDRSKDHRATGKLTFLNEMPTRGADPCYVTVDNTGKYVLVANYTGGSVAVFPIHEDGSLGEASTFVQHTGHGPNPQRQEAPHAHSINLSPDNRFAFVDDLGLDELLVYKFDSAKGSLTANDPPFAKLAAGAGPRHFALHPSGQFAYVISEIASTVTVFANDAATGTLHPLQAISTLPRDFKGQNDDAEVEVDPSGRFLYASNRGHDSIMVFSINPAKGTLTPVEYTPTQGKTPRSFEIDPTGTLLFAANQESNNIVIFRIDQNTGRLTPTGQVLDVGAPVCVKFLKVE</sequence>
<keyword evidence="2" id="KW-0313">Glucose metabolism</keyword>
<dbReference type="EC" id="3.1.1.31" evidence="4"/>
<dbReference type="SUPFAM" id="SSF51004">
    <property type="entry name" value="C-terminal (heme d1) domain of cytochrome cd1-nitrite reductase"/>
    <property type="match status" value="1"/>
</dbReference>
<dbReference type="InterPro" id="IPR015943">
    <property type="entry name" value="WD40/YVTN_repeat-like_dom_sf"/>
</dbReference>
<dbReference type="InterPro" id="IPR019405">
    <property type="entry name" value="Lactonase_7-beta_prop"/>
</dbReference>
<evidence type="ECO:0000313" key="5">
    <source>
        <dbReference type="Proteomes" id="UP000238701"/>
    </source>
</evidence>
<keyword evidence="3" id="KW-0732">Signal</keyword>
<dbReference type="PANTHER" id="PTHR30344:SF1">
    <property type="entry name" value="6-PHOSPHOGLUCONOLACTONASE"/>
    <property type="match status" value="1"/>
</dbReference>
<accession>A0A2U3L4Z2</accession>
<dbReference type="GO" id="GO:0006006">
    <property type="term" value="P:glucose metabolic process"/>
    <property type="evidence" value="ECO:0007669"/>
    <property type="project" value="UniProtKB-KW"/>
</dbReference>
<comment type="similarity">
    <text evidence="1">Belongs to the cycloisomerase 2 family.</text>
</comment>
<organism evidence="4 5">
    <name type="scientific">Candidatus Sulfotelmatobacter kueseliae</name>
    <dbReference type="NCBI Taxonomy" id="2042962"/>
    <lineage>
        <taxon>Bacteria</taxon>
        <taxon>Pseudomonadati</taxon>
        <taxon>Acidobacteriota</taxon>
        <taxon>Terriglobia</taxon>
        <taxon>Terriglobales</taxon>
        <taxon>Candidatus Korobacteraceae</taxon>
        <taxon>Candidatus Sulfotelmatobacter</taxon>
    </lineage>
</organism>
<dbReference type="Pfam" id="PF10282">
    <property type="entry name" value="Lactonase"/>
    <property type="match status" value="1"/>
</dbReference>
<proteinExistence type="inferred from homology"/>
<dbReference type="AlphaFoldDB" id="A0A2U3L4Z2"/>
<dbReference type="GO" id="GO:0017057">
    <property type="term" value="F:6-phosphogluconolactonase activity"/>
    <property type="evidence" value="ECO:0007669"/>
    <property type="project" value="UniProtKB-EC"/>
</dbReference>
<evidence type="ECO:0000313" key="4">
    <source>
        <dbReference type="EMBL" id="SPF46920.1"/>
    </source>
</evidence>
<dbReference type="GO" id="GO:0005829">
    <property type="term" value="C:cytosol"/>
    <property type="evidence" value="ECO:0007669"/>
    <property type="project" value="TreeGrafter"/>
</dbReference>
<feature type="chain" id="PRO_5015477428" evidence="3">
    <location>
        <begin position="28"/>
        <end position="397"/>
    </location>
</feature>
<feature type="signal peptide" evidence="3">
    <location>
        <begin position="1"/>
        <end position="27"/>
    </location>
</feature>
<evidence type="ECO:0000256" key="2">
    <source>
        <dbReference type="ARBA" id="ARBA00022526"/>
    </source>
</evidence>
<dbReference type="FunFam" id="2.130.10.10:FF:000306">
    <property type="entry name" value="3-carboxymuconate cyclase"/>
    <property type="match status" value="1"/>
</dbReference>
<keyword evidence="4" id="KW-0378">Hydrolase</keyword>
<dbReference type="Proteomes" id="UP000238701">
    <property type="component" value="Unassembled WGS sequence"/>
</dbReference>
<name>A0A2U3L4Z2_9BACT</name>
<dbReference type="InterPro" id="IPR011048">
    <property type="entry name" value="Haem_d1_sf"/>
</dbReference>
<dbReference type="Gene3D" id="2.130.10.10">
    <property type="entry name" value="YVTN repeat-like/Quinoprotein amine dehydrogenase"/>
    <property type="match status" value="1"/>
</dbReference>
<protein>
    <submittedName>
        <fullName evidence="4">6-phosphogluconolactonase</fullName>
        <ecNumber evidence="4">3.1.1.31</ecNumber>
    </submittedName>
</protein>
<dbReference type="PANTHER" id="PTHR30344">
    <property type="entry name" value="6-PHOSPHOGLUCONOLACTONASE-RELATED"/>
    <property type="match status" value="1"/>
</dbReference>
<dbReference type="InterPro" id="IPR050282">
    <property type="entry name" value="Cycloisomerase_2"/>
</dbReference>